<feature type="region of interest" description="Disordered" evidence="1">
    <location>
        <begin position="205"/>
        <end position="225"/>
    </location>
</feature>
<dbReference type="EMBL" id="CAJVPZ010027148">
    <property type="protein sequence ID" value="CAG8727727.1"/>
    <property type="molecule type" value="Genomic_DNA"/>
</dbReference>
<evidence type="ECO:0000313" key="3">
    <source>
        <dbReference type="Proteomes" id="UP000789396"/>
    </source>
</evidence>
<evidence type="ECO:0000313" key="2">
    <source>
        <dbReference type="EMBL" id="CAG8727727.1"/>
    </source>
</evidence>
<protein>
    <submittedName>
        <fullName evidence="2">18934_t:CDS:1</fullName>
    </submittedName>
</protein>
<reference evidence="2" key="1">
    <citation type="submission" date="2021-06" db="EMBL/GenBank/DDBJ databases">
        <authorList>
            <person name="Kallberg Y."/>
            <person name="Tangrot J."/>
            <person name="Rosling A."/>
        </authorList>
    </citation>
    <scope>NUCLEOTIDE SEQUENCE</scope>
    <source>
        <strain evidence="2">IN212</strain>
    </source>
</reference>
<dbReference type="OrthoDB" id="7326421at2759"/>
<proteinExistence type="predicted"/>
<dbReference type="AlphaFoldDB" id="A0A9N9IB95"/>
<organism evidence="2 3">
    <name type="scientific">Racocetra fulgida</name>
    <dbReference type="NCBI Taxonomy" id="60492"/>
    <lineage>
        <taxon>Eukaryota</taxon>
        <taxon>Fungi</taxon>
        <taxon>Fungi incertae sedis</taxon>
        <taxon>Mucoromycota</taxon>
        <taxon>Glomeromycotina</taxon>
        <taxon>Glomeromycetes</taxon>
        <taxon>Diversisporales</taxon>
        <taxon>Gigasporaceae</taxon>
        <taxon>Racocetra</taxon>
    </lineage>
</organism>
<gene>
    <name evidence="2" type="ORF">RFULGI_LOCUS11899</name>
</gene>
<feature type="non-terminal residue" evidence="2">
    <location>
        <position position="225"/>
    </location>
</feature>
<accession>A0A9N9IB95</accession>
<sequence>IPEPIQKVEVRASKKKKFKNLLPLATSPSRRKNLQYSTFDIARKLYGGDISKAMEFWADNEHKGQILTDEHDNTDIQAPPSVELFFGEGNKSRKIIEQERITMGLGGLEASPTFPLQMWSNNFAELIKSYENNDEFANKDWILLALSPLAKLRLIDEDPIFSDLYCLWANQLEKEEAYEQAAILALMLGDSSADERISRYFEDQEIRSSKKSNQVESDNVKPFEE</sequence>
<comment type="caution">
    <text evidence="2">The sequence shown here is derived from an EMBL/GenBank/DDBJ whole genome shotgun (WGS) entry which is preliminary data.</text>
</comment>
<name>A0A9N9IB95_9GLOM</name>
<keyword evidence="3" id="KW-1185">Reference proteome</keyword>
<evidence type="ECO:0000256" key="1">
    <source>
        <dbReference type="SAM" id="MobiDB-lite"/>
    </source>
</evidence>
<dbReference type="Proteomes" id="UP000789396">
    <property type="component" value="Unassembled WGS sequence"/>
</dbReference>